<feature type="repeat" description="PPR" evidence="2">
    <location>
        <begin position="643"/>
        <end position="677"/>
    </location>
</feature>
<dbReference type="EMBL" id="NMUH01001221">
    <property type="protein sequence ID" value="MQL90223.1"/>
    <property type="molecule type" value="Genomic_DNA"/>
</dbReference>
<dbReference type="InterPro" id="IPR046848">
    <property type="entry name" value="E_motif"/>
</dbReference>
<dbReference type="FunFam" id="1.25.40.10:FF:000285">
    <property type="entry name" value="Pentatricopeptide repeat-containing protein, chloroplastic"/>
    <property type="match status" value="2"/>
</dbReference>
<dbReference type="PANTHER" id="PTHR47926:SF533">
    <property type="entry name" value="DYW DOMAIN-CONTAINING PROTEIN"/>
    <property type="match status" value="1"/>
</dbReference>
<dbReference type="InterPro" id="IPR011990">
    <property type="entry name" value="TPR-like_helical_dom_sf"/>
</dbReference>
<dbReference type="SUPFAM" id="SSF48452">
    <property type="entry name" value="TPR-like"/>
    <property type="match status" value="1"/>
</dbReference>
<gene>
    <name evidence="3" type="ORF">Taro_022799</name>
</gene>
<dbReference type="InterPro" id="IPR046960">
    <property type="entry name" value="PPR_At4g14850-like_plant"/>
</dbReference>
<dbReference type="OrthoDB" id="185373at2759"/>
<dbReference type="FunFam" id="1.25.40.10:FF:000351">
    <property type="entry name" value="Pentatricopeptide repeat-containing protein"/>
    <property type="match status" value="1"/>
</dbReference>
<organism evidence="3 4">
    <name type="scientific">Colocasia esculenta</name>
    <name type="common">Wild taro</name>
    <name type="synonym">Arum esculentum</name>
    <dbReference type="NCBI Taxonomy" id="4460"/>
    <lineage>
        <taxon>Eukaryota</taxon>
        <taxon>Viridiplantae</taxon>
        <taxon>Streptophyta</taxon>
        <taxon>Embryophyta</taxon>
        <taxon>Tracheophyta</taxon>
        <taxon>Spermatophyta</taxon>
        <taxon>Magnoliopsida</taxon>
        <taxon>Liliopsida</taxon>
        <taxon>Araceae</taxon>
        <taxon>Aroideae</taxon>
        <taxon>Colocasieae</taxon>
        <taxon>Colocasia</taxon>
    </lineage>
</organism>
<dbReference type="AlphaFoldDB" id="A0A843VCJ7"/>
<dbReference type="FunFam" id="1.25.40.10:FF:000073">
    <property type="entry name" value="Pentatricopeptide repeat-containing protein chloroplastic"/>
    <property type="match status" value="1"/>
</dbReference>
<dbReference type="GO" id="GO:0003723">
    <property type="term" value="F:RNA binding"/>
    <property type="evidence" value="ECO:0007669"/>
    <property type="project" value="InterPro"/>
</dbReference>
<dbReference type="Pfam" id="PF20431">
    <property type="entry name" value="E_motif"/>
    <property type="match status" value="1"/>
</dbReference>
<sequence length="865" mass="94684">MNPWLSSLSPAATTQVPLLRPTWPLTEGRPGIIARLPSPAKRPVATHGNSRVDLEGALRSLEDCSPAGRQGPGNRALYNSLISVCVSERALLEGERLRTHLARVGYEPDVFLENQFINLYAKCGEVGRARELFDGMRERNVVSWNAMIAGYCLNGCFREAALLFATMIETGGEVLNQATYLSTLRASVGHGDLKHGQQLHARLVKVGFHSQLEVGNSLINMYAKLGRPREAEKLFEGITERDAVSWNSAIAASAKNGQCDRALVLFVEMNKEGFMPDEFTFATLLASEDITTVTELHAWLVKHGVEDNIYTGCALLDAYARSGSPHEARLVFNRMPDRNTIAWNSIIAACMEHDMVKEGLQLLMEMRQTGVLPDAYTISSLLGAAIAMESSNSSGKQVHGLAAKLGLTAEASVGNMLIAMYSQQGLVSESLRSFQDTADTDLISWNSMAQACVDNEKYEEALVMFLQMKHSGFEPDKFSFVSALVACASLAWKQTGRVVHGNIAKSGMELDAFTGSALVDMYAKCMAVEEARKVFDAIQHRDLITWNSMLVGSAQNGCLDQALELLNVMREDGFEPDNFTFSGVLSGCADASALQTGRQVHALIAKSDITTDTVVGNALITMYMRSGCTSEASQVFSKLKMRDTASWTAMIGGYAQSGCSREALELFEQMTKSGGKPSGRTFTALLTACSYAGMVHEAEKYFNDMETEYGIGRDLEHYACMVDVLGRAARLAEAEAVIHRMPCEPNALVWRTLLSACKIHGDLARGRRAMERILAMEPEDSAAYVLLSNMYAAVGKWDGVVEVRRLMRENGVRKEPGKSWIEVQNRVHEFVAGDSSHPQKDQIYSALRGLLGEMKAAGYVPAAEE</sequence>
<protein>
    <recommendedName>
        <fullName evidence="5">Pentatricopeptide repeat-containing protein</fullName>
    </recommendedName>
</protein>
<dbReference type="FunFam" id="1.25.40.10:FF:000381">
    <property type="entry name" value="Pentatricopeptide repeat-containing protein"/>
    <property type="match status" value="1"/>
</dbReference>
<proteinExistence type="predicted"/>
<dbReference type="Proteomes" id="UP000652761">
    <property type="component" value="Unassembled WGS sequence"/>
</dbReference>
<name>A0A843VCJ7_COLES</name>
<accession>A0A843VCJ7</accession>
<evidence type="ECO:0000313" key="4">
    <source>
        <dbReference type="Proteomes" id="UP000652761"/>
    </source>
</evidence>
<feature type="repeat" description="PPR" evidence="2">
    <location>
        <begin position="339"/>
        <end position="373"/>
    </location>
</feature>
<dbReference type="Gene3D" id="1.25.40.10">
    <property type="entry name" value="Tetratricopeptide repeat domain"/>
    <property type="match status" value="7"/>
</dbReference>
<dbReference type="Pfam" id="PF20430">
    <property type="entry name" value="Eplus_motif"/>
    <property type="match status" value="1"/>
</dbReference>
<feature type="repeat" description="PPR" evidence="2">
    <location>
        <begin position="308"/>
        <end position="338"/>
    </location>
</feature>
<feature type="repeat" description="PPR" evidence="2">
    <location>
        <begin position="441"/>
        <end position="475"/>
    </location>
</feature>
<keyword evidence="4" id="KW-1185">Reference proteome</keyword>
<dbReference type="FunFam" id="1.25.40.10:FF:000031">
    <property type="entry name" value="Pentatricopeptide repeat-containing protein mitochondrial"/>
    <property type="match status" value="1"/>
</dbReference>
<feature type="repeat" description="PPR" evidence="2">
    <location>
        <begin position="542"/>
        <end position="576"/>
    </location>
</feature>
<dbReference type="Pfam" id="PF13041">
    <property type="entry name" value="PPR_2"/>
    <property type="match status" value="5"/>
</dbReference>
<evidence type="ECO:0000256" key="2">
    <source>
        <dbReference type="PROSITE-ProRule" id="PRU00708"/>
    </source>
</evidence>
<feature type="repeat" description="PPR" evidence="2">
    <location>
        <begin position="140"/>
        <end position="174"/>
    </location>
</feature>
<dbReference type="NCBIfam" id="TIGR00756">
    <property type="entry name" value="PPR"/>
    <property type="match status" value="10"/>
</dbReference>
<dbReference type="InterPro" id="IPR046849">
    <property type="entry name" value="E2_motif"/>
</dbReference>
<evidence type="ECO:0000256" key="1">
    <source>
        <dbReference type="ARBA" id="ARBA00022737"/>
    </source>
</evidence>
<evidence type="ECO:0000313" key="3">
    <source>
        <dbReference type="EMBL" id="MQL90223.1"/>
    </source>
</evidence>
<dbReference type="GO" id="GO:0009451">
    <property type="term" value="P:RNA modification"/>
    <property type="evidence" value="ECO:0007669"/>
    <property type="project" value="InterPro"/>
</dbReference>
<dbReference type="InterPro" id="IPR002885">
    <property type="entry name" value="PPR_rpt"/>
</dbReference>
<dbReference type="PROSITE" id="PS51375">
    <property type="entry name" value="PPR"/>
    <property type="match status" value="8"/>
</dbReference>
<evidence type="ECO:0008006" key="5">
    <source>
        <dbReference type="Google" id="ProtNLM"/>
    </source>
</evidence>
<comment type="caution">
    <text evidence="3">The sequence shown here is derived from an EMBL/GenBank/DDBJ whole genome shotgun (WGS) entry which is preliminary data.</text>
</comment>
<dbReference type="FunFam" id="1.25.40.10:FF:000366">
    <property type="entry name" value="Pentatricopeptide (PPR) repeat-containing protein"/>
    <property type="match status" value="1"/>
</dbReference>
<feature type="repeat" description="PPR" evidence="2">
    <location>
        <begin position="242"/>
        <end position="276"/>
    </location>
</feature>
<reference evidence="3" key="1">
    <citation type="submission" date="2017-07" db="EMBL/GenBank/DDBJ databases">
        <title>Taro Niue Genome Assembly and Annotation.</title>
        <authorList>
            <person name="Atibalentja N."/>
            <person name="Keating K."/>
            <person name="Fields C.J."/>
        </authorList>
    </citation>
    <scope>NUCLEOTIDE SEQUENCE</scope>
    <source>
        <strain evidence="3">Niue_2</strain>
        <tissue evidence="3">Leaf</tissue>
    </source>
</reference>
<dbReference type="PANTHER" id="PTHR47926">
    <property type="entry name" value="PENTATRICOPEPTIDE REPEAT-CONTAINING PROTEIN"/>
    <property type="match status" value="1"/>
</dbReference>
<dbReference type="Pfam" id="PF01535">
    <property type="entry name" value="PPR"/>
    <property type="match status" value="4"/>
</dbReference>
<keyword evidence="1" id="KW-0677">Repeat</keyword>
<feature type="repeat" description="PPR" evidence="2">
    <location>
        <begin position="780"/>
        <end position="814"/>
    </location>
</feature>